<dbReference type="Gene3D" id="2.40.128.20">
    <property type="match status" value="1"/>
</dbReference>
<name>A0A5J6VMD0_9VIRU</name>
<dbReference type="EMBL" id="MN448289">
    <property type="protein sequence ID" value="QFG74624.1"/>
    <property type="molecule type" value="Genomic_DNA"/>
</dbReference>
<dbReference type="SUPFAM" id="SSF50814">
    <property type="entry name" value="Lipocalins"/>
    <property type="match status" value="1"/>
</dbReference>
<evidence type="ECO:0000313" key="1">
    <source>
        <dbReference type="EMBL" id="QFG74624.1"/>
    </source>
</evidence>
<reference evidence="1" key="1">
    <citation type="journal article" date="2019" name="Philos. Trans. R. Soc. Lond., B, Biol. Sci.">
        <title>Targeted metagenomic recovery of four divergent viruses reveals shared and distinctive characteristics of giant viruses of marine eukaryotes.</title>
        <authorList>
            <person name="Needham D.M."/>
            <person name="Poirier C."/>
            <person name="Hehenberger E."/>
            <person name="Jimenez V."/>
            <person name="Swalwell J.E."/>
            <person name="Santoro A.E."/>
            <person name="Worden A.Z."/>
        </authorList>
    </citation>
    <scope>NUCLEOTIDE SEQUENCE</scope>
    <source>
        <strain evidence="1">MPacV-611</strain>
    </source>
</reference>
<dbReference type="GO" id="GO:0000302">
    <property type="term" value="P:response to reactive oxygen species"/>
    <property type="evidence" value="ECO:0007669"/>
    <property type="project" value="TreeGrafter"/>
</dbReference>
<proteinExistence type="predicted"/>
<accession>A0A5J6VMD0</accession>
<dbReference type="PANTHER" id="PTHR10612:SF34">
    <property type="entry name" value="APOLIPOPROTEIN D"/>
    <property type="match status" value="1"/>
</dbReference>
<dbReference type="GO" id="GO:0006629">
    <property type="term" value="P:lipid metabolic process"/>
    <property type="evidence" value="ECO:0007669"/>
    <property type="project" value="TreeGrafter"/>
</dbReference>
<organism evidence="1">
    <name type="scientific">Megaviridae environmental sample</name>
    <dbReference type="NCBI Taxonomy" id="1737588"/>
    <lineage>
        <taxon>Viruses</taxon>
        <taxon>Varidnaviria</taxon>
        <taxon>Bamfordvirae</taxon>
        <taxon>Nucleocytoviricota</taxon>
        <taxon>Megaviricetes</taxon>
        <taxon>Imitervirales</taxon>
        <taxon>Mimiviridae</taxon>
        <taxon>environmental samples</taxon>
    </lineage>
</organism>
<dbReference type="PANTHER" id="PTHR10612">
    <property type="entry name" value="APOLIPOPROTEIN D"/>
    <property type="match status" value="1"/>
</dbReference>
<sequence>MSFASKKVSLILLSACVGFSNSCSPVSLQTDPPLNITEYISKSWYVQQQQLNGYQSLNDLYCVTATYNVDKNSHVPFFDGTVISVYNYANRGKVNGQYTNNSTVLCAREPNSSAPEKLLVAPCFLPNIFGGNYWILAAGPISYNYEWAVIIGGEPSVRVTNETCTTKESGVNGAGLWLFSREQVLEQSKLDVMRNILMKNNISTSKLYNVSQMGCNYTNAFLKE</sequence>
<protein>
    <submittedName>
        <fullName evidence="1">Uncharacterized protein</fullName>
    </submittedName>
</protein>
<dbReference type="InterPro" id="IPR012674">
    <property type="entry name" value="Calycin"/>
</dbReference>